<dbReference type="InterPro" id="IPR003329">
    <property type="entry name" value="Cytidylyl_trans"/>
</dbReference>
<dbReference type="SUPFAM" id="SSF53448">
    <property type="entry name" value="Nucleotide-diphospho-sugar transferases"/>
    <property type="match status" value="1"/>
</dbReference>
<feature type="non-terminal residue" evidence="3">
    <location>
        <position position="65"/>
    </location>
</feature>
<evidence type="ECO:0000256" key="1">
    <source>
        <dbReference type="ARBA" id="ARBA00022679"/>
    </source>
</evidence>
<dbReference type="Pfam" id="PF02348">
    <property type="entry name" value="CTP_transf_3"/>
    <property type="match status" value="1"/>
</dbReference>
<name>X1KEJ9_9ZZZZ</name>
<accession>X1KEJ9</accession>
<evidence type="ECO:0000313" key="3">
    <source>
        <dbReference type="EMBL" id="GAH88599.1"/>
    </source>
</evidence>
<gene>
    <name evidence="3" type="ORF">S03H2_62155</name>
</gene>
<keyword evidence="1" id="KW-0808">Transferase</keyword>
<comment type="caution">
    <text evidence="3">The sequence shown here is derived from an EMBL/GenBank/DDBJ whole genome shotgun (WGS) entry which is preliminary data.</text>
</comment>
<evidence type="ECO:0000256" key="2">
    <source>
        <dbReference type="ARBA" id="ARBA00022695"/>
    </source>
</evidence>
<sequence>MKIIAIIPVRMASSRFPGKPLAKLLGMTMLEHVYRRCKLCKKVDEVYVATPDHNIVEEVKSFGGK</sequence>
<dbReference type="Gene3D" id="3.90.550.10">
    <property type="entry name" value="Spore Coat Polysaccharide Biosynthesis Protein SpsA, Chain A"/>
    <property type="match status" value="1"/>
</dbReference>
<dbReference type="PANTHER" id="PTHR42866:SF2">
    <property type="entry name" value="3-DEOXY-MANNO-OCTULOSONATE CYTIDYLYLTRANSFERASE, MITOCHONDRIAL"/>
    <property type="match status" value="1"/>
</dbReference>
<dbReference type="EMBL" id="BARU01040175">
    <property type="protein sequence ID" value="GAH88599.1"/>
    <property type="molecule type" value="Genomic_DNA"/>
</dbReference>
<dbReference type="GO" id="GO:0005829">
    <property type="term" value="C:cytosol"/>
    <property type="evidence" value="ECO:0007669"/>
    <property type="project" value="TreeGrafter"/>
</dbReference>
<evidence type="ECO:0008006" key="4">
    <source>
        <dbReference type="Google" id="ProtNLM"/>
    </source>
</evidence>
<reference evidence="3" key="1">
    <citation type="journal article" date="2014" name="Front. Microbiol.">
        <title>High frequency of phylogenetically diverse reductive dehalogenase-homologous genes in deep subseafloor sedimentary metagenomes.</title>
        <authorList>
            <person name="Kawai M."/>
            <person name="Futagami T."/>
            <person name="Toyoda A."/>
            <person name="Takaki Y."/>
            <person name="Nishi S."/>
            <person name="Hori S."/>
            <person name="Arai W."/>
            <person name="Tsubouchi T."/>
            <person name="Morono Y."/>
            <person name="Uchiyama I."/>
            <person name="Ito T."/>
            <person name="Fujiyama A."/>
            <person name="Inagaki F."/>
            <person name="Takami H."/>
        </authorList>
    </citation>
    <scope>NUCLEOTIDE SEQUENCE</scope>
    <source>
        <strain evidence="3">Expedition CK06-06</strain>
    </source>
</reference>
<keyword evidence="2" id="KW-0548">Nucleotidyltransferase</keyword>
<dbReference type="PANTHER" id="PTHR42866">
    <property type="entry name" value="3-DEOXY-MANNO-OCTULOSONATE CYTIDYLYLTRANSFERASE"/>
    <property type="match status" value="1"/>
</dbReference>
<protein>
    <recommendedName>
        <fullName evidence="4">3-deoxy-manno-octulosonate cytidylyltransferase</fullName>
    </recommendedName>
</protein>
<dbReference type="InterPro" id="IPR029044">
    <property type="entry name" value="Nucleotide-diphossugar_trans"/>
</dbReference>
<dbReference type="GO" id="GO:0008690">
    <property type="term" value="F:3-deoxy-manno-octulosonate cytidylyltransferase activity"/>
    <property type="evidence" value="ECO:0007669"/>
    <property type="project" value="TreeGrafter"/>
</dbReference>
<dbReference type="AlphaFoldDB" id="X1KEJ9"/>
<organism evidence="3">
    <name type="scientific">marine sediment metagenome</name>
    <dbReference type="NCBI Taxonomy" id="412755"/>
    <lineage>
        <taxon>unclassified sequences</taxon>
        <taxon>metagenomes</taxon>
        <taxon>ecological metagenomes</taxon>
    </lineage>
</organism>
<proteinExistence type="predicted"/>